<proteinExistence type="predicted"/>
<accession>A0ABQ9TVD4</accession>
<protein>
    <submittedName>
        <fullName evidence="2">Uncharacterized protein</fullName>
    </submittedName>
</protein>
<dbReference type="Proteomes" id="UP001266305">
    <property type="component" value="Unassembled WGS sequence"/>
</dbReference>
<evidence type="ECO:0000313" key="2">
    <source>
        <dbReference type="EMBL" id="KAK2088465.1"/>
    </source>
</evidence>
<evidence type="ECO:0000313" key="3">
    <source>
        <dbReference type="Proteomes" id="UP001266305"/>
    </source>
</evidence>
<keyword evidence="3" id="KW-1185">Reference proteome</keyword>
<dbReference type="EMBL" id="JASSZA010000019">
    <property type="protein sequence ID" value="KAK2088465.1"/>
    <property type="molecule type" value="Genomic_DNA"/>
</dbReference>
<feature type="region of interest" description="Disordered" evidence="1">
    <location>
        <begin position="238"/>
        <end position="257"/>
    </location>
</feature>
<comment type="caution">
    <text evidence="2">The sequence shown here is derived from an EMBL/GenBank/DDBJ whole genome shotgun (WGS) entry which is preliminary data.</text>
</comment>
<name>A0ABQ9TVD4_SAGOE</name>
<feature type="region of interest" description="Disordered" evidence="1">
    <location>
        <begin position="78"/>
        <end position="103"/>
    </location>
</feature>
<organism evidence="2 3">
    <name type="scientific">Saguinus oedipus</name>
    <name type="common">Cotton-top tamarin</name>
    <name type="synonym">Oedipomidas oedipus</name>
    <dbReference type="NCBI Taxonomy" id="9490"/>
    <lineage>
        <taxon>Eukaryota</taxon>
        <taxon>Metazoa</taxon>
        <taxon>Chordata</taxon>
        <taxon>Craniata</taxon>
        <taxon>Vertebrata</taxon>
        <taxon>Euteleostomi</taxon>
        <taxon>Mammalia</taxon>
        <taxon>Eutheria</taxon>
        <taxon>Euarchontoglires</taxon>
        <taxon>Primates</taxon>
        <taxon>Haplorrhini</taxon>
        <taxon>Platyrrhini</taxon>
        <taxon>Cebidae</taxon>
        <taxon>Callitrichinae</taxon>
        <taxon>Saguinus</taxon>
    </lineage>
</organism>
<evidence type="ECO:0000256" key="1">
    <source>
        <dbReference type="SAM" id="MobiDB-lite"/>
    </source>
</evidence>
<gene>
    <name evidence="2" type="ORF">P7K49_034372</name>
</gene>
<sequence length="257" mass="27469">MAGRENSESKARADVQGIEQGHHVSSPVPLAHSAPGISPLGALVMRQHLGYQQHYITHCGPRARQTAKHMAAVIPEKQGQPGVAKSGQGSRVQEPPSAGWPWAECRRSRGVTPERSQHPTRVGDHAQVETKAQRREAVYLGSPSQEAVEALTAAGINRAAFYNLISTAKESAQLEGAQGEELEDPLRPAWILPCPPTEGGASAEVSVTQSWGDEIPATVAKKMACSLGSCRWRTPRLGDRVSPVEPLQPTLQRGGPA</sequence>
<reference evidence="2 3" key="1">
    <citation type="submission" date="2023-05" db="EMBL/GenBank/DDBJ databases">
        <title>B98-5 Cell Line De Novo Hybrid Assembly: An Optical Mapping Approach.</title>
        <authorList>
            <person name="Kananen K."/>
            <person name="Auerbach J.A."/>
            <person name="Kautto E."/>
            <person name="Blachly J.S."/>
        </authorList>
    </citation>
    <scope>NUCLEOTIDE SEQUENCE [LARGE SCALE GENOMIC DNA]</scope>
    <source>
        <strain evidence="2">B95-8</strain>
        <tissue evidence="2">Cell line</tissue>
    </source>
</reference>